<dbReference type="Pfam" id="PF00201">
    <property type="entry name" value="UDPGT"/>
    <property type="match status" value="1"/>
</dbReference>
<feature type="domain" description="Gnk2-homologous" evidence="6">
    <location>
        <begin position="23"/>
        <end position="133"/>
    </location>
</feature>
<dbReference type="PANTHER" id="PTHR48047:SF61">
    <property type="entry name" value="OS04G0273600 PROTEIN"/>
    <property type="match status" value="1"/>
</dbReference>
<dbReference type="Proteomes" id="UP001341840">
    <property type="component" value="Unassembled WGS sequence"/>
</dbReference>
<dbReference type="Gene3D" id="3.30.430.20">
    <property type="entry name" value="Gnk2 domain, C-X8-C-X2-C motif"/>
    <property type="match status" value="1"/>
</dbReference>
<protein>
    <recommendedName>
        <fullName evidence="6">Gnk2-homologous domain-containing protein</fullName>
    </recommendedName>
</protein>
<dbReference type="InterPro" id="IPR038408">
    <property type="entry name" value="GNK2_sf"/>
</dbReference>
<evidence type="ECO:0000259" key="6">
    <source>
        <dbReference type="PROSITE" id="PS51473"/>
    </source>
</evidence>
<evidence type="ECO:0000256" key="2">
    <source>
        <dbReference type="ARBA" id="ARBA00022676"/>
    </source>
</evidence>
<dbReference type="EMBL" id="JASCZI010183046">
    <property type="protein sequence ID" value="MED6188982.1"/>
    <property type="molecule type" value="Genomic_DNA"/>
</dbReference>
<evidence type="ECO:0000256" key="5">
    <source>
        <dbReference type="ARBA" id="ARBA00022737"/>
    </source>
</evidence>
<keyword evidence="2" id="KW-0328">Glycosyltransferase</keyword>
<keyword evidence="3" id="KW-0808">Transferase</keyword>
<comment type="caution">
    <text evidence="7">The sequence shown here is derived from an EMBL/GenBank/DDBJ whole genome shotgun (WGS) entry which is preliminary data.</text>
</comment>
<dbReference type="PANTHER" id="PTHR48047">
    <property type="entry name" value="GLYCOSYLTRANSFERASE"/>
    <property type="match status" value="1"/>
</dbReference>
<dbReference type="InterPro" id="IPR002213">
    <property type="entry name" value="UDP_glucos_trans"/>
</dbReference>
<name>A0ABU6WUF4_9FABA</name>
<keyword evidence="4" id="KW-0732">Signal</keyword>
<evidence type="ECO:0000256" key="3">
    <source>
        <dbReference type="ARBA" id="ARBA00022679"/>
    </source>
</evidence>
<sequence>MIYGLDICRGDISSELCGECVGNTKTFHKHRVFTLRSGSYVVRRVHGKVLQHVVLFARDGGAWVPWLRVGEPHQHDGPTKLQPFICTSDLSLEDCISCLDGLINSNLPECRAGKQGGRVLYSNCNIRFEIYLFYRTLKSATPAPALHSNSEEFSRLLSLSENISSLIQSPNRYKTNSTNLKTLPNKVTFRFNLVQALDSVGLRYFTRIFNWPASRIGPVFLSIVNGSRGKGGDINVPGALQRVAQQETLEFRYVCFGPMNTISTSQMMQLGTTLERCGRSFVWVARPPIVFDKNAEFRNEEWLPEGFANKVLESGRRLIVHNWMLQVEIPSHWTVSAFMSHCGCNSVVESLSVSAKSAIGGGRASFLIMKRRRRRIARVVVVEMMDIGMQRDERKDGRRMDVNDLLLAKFYWPDIFISKFN</sequence>
<reference evidence="7 8" key="1">
    <citation type="journal article" date="2023" name="Plants (Basel)">
        <title>Bridging the Gap: Combining Genomics and Transcriptomics Approaches to Understand Stylosanthes scabra, an Orphan Legume from the Brazilian Caatinga.</title>
        <authorList>
            <person name="Ferreira-Neto J.R.C."/>
            <person name="da Silva M.D."/>
            <person name="Binneck E."/>
            <person name="de Melo N.F."/>
            <person name="da Silva R.H."/>
            <person name="de Melo A.L.T.M."/>
            <person name="Pandolfi V."/>
            <person name="Bustamante F.O."/>
            <person name="Brasileiro-Vidal A.C."/>
            <person name="Benko-Iseppon A.M."/>
        </authorList>
    </citation>
    <scope>NUCLEOTIDE SEQUENCE [LARGE SCALE GENOMIC DNA]</scope>
    <source>
        <tissue evidence="7">Leaves</tissue>
    </source>
</reference>
<keyword evidence="8" id="KW-1185">Reference proteome</keyword>
<dbReference type="CDD" id="cd23509">
    <property type="entry name" value="Gnk2-like"/>
    <property type="match status" value="1"/>
</dbReference>
<accession>A0ABU6WUF4</accession>
<dbReference type="SUPFAM" id="SSF53756">
    <property type="entry name" value="UDP-Glycosyltransferase/glycogen phosphorylase"/>
    <property type="match status" value="1"/>
</dbReference>
<dbReference type="PROSITE" id="PS51473">
    <property type="entry name" value="GNK2"/>
    <property type="match status" value="1"/>
</dbReference>
<evidence type="ECO:0000256" key="1">
    <source>
        <dbReference type="ARBA" id="ARBA00009995"/>
    </source>
</evidence>
<evidence type="ECO:0000256" key="4">
    <source>
        <dbReference type="ARBA" id="ARBA00022729"/>
    </source>
</evidence>
<dbReference type="InterPro" id="IPR002902">
    <property type="entry name" value="GNK2"/>
</dbReference>
<dbReference type="Gene3D" id="3.40.50.2000">
    <property type="entry name" value="Glycogen Phosphorylase B"/>
    <property type="match status" value="1"/>
</dbReference>
<proteinExistence type="inferred from homology"/>
<gene>
    <name evidence="7" type="ORF">PIB30_091161</name>
</gene>
<comment type="similarity">
    <text evidence="1">Belongs to the UDP-glycosyltransferase family.</text>
</comment>
<evidence type="ECO:0000313" key="8">
    <source>
        <dbReference type="Proteomes" id="UP001341840"/>
    </source>
</evidence>
<keyword evidence="5" id="KW-0677">Repeat</keyword>
<organism evidence="7 8">
    <name type="scientific">Stylosanthes scabra</name>
    <dbReference type="NCBI Taxonomy" id="79078"/>
    <lineage>
        <taxon>Eukaryota</taxon>
        <taxon>Viridiplantae</taxon>
        <taxon>Streptophyta</taxon>
        <taxon>Embryophyta</taxon>
        <taxon>Tracheophyta</taxon>
        <taxon>Spermatophyta</taxon>
        <taxon>Magnoliopsida</taxon>
        <taxon>eudicotyledons</taxon>
        <taxon>Gunneridae</taxon>
        <taxon>Pentapetalae</taxon>
        <taxon>rosids</taxon>
        <taxon>fabids</taxon>
        <taxon>Fabales</taxon>
        <taxon>Fabaceae</taxon>
        <taxon>Papilionoideae</taxon>
        <taxon>50 kb inversion clade</taxon>
        <taxon>dalbergioids sensu lato</taxon>
        <taxon>Dalbergieae</taxon>
        <taxon>Pterocarpus clade</taxon>
        <taxon>Stylosanthes</taxon>
    </lineage>
</organism>
<evidence type="ECO:0000313" key="7">
    <source>
        <dbReference type="EMBL" id="MED6188982.1"/>
    </source>
</evidence>